<keyword evidence="1" id="KW-0813">Transport</keyword>
<dbReference type="PANTHER" id="PTHR12730:SF0">
    <property type="entry name" value="PROTEIN SDA1 HOMOLOG"/>
    <property type="match status" value="1"/>
</dbReference>
<dbReference type="PhylomeDB" id="R7QGU0"/>
<feature type="domain" description="SDA1 N-terminal" evidence="3">
    <location>
        <begin position="54"/>
        <end position="448"/>
    </location>
</feature>
<feature type="compositionally biased region" description="Acidic residues" evidence="2">
    <location>
        <begin position="221"/>
        <end position="230"/>
    </location>
</feature>
<reference evidence="5" key="1">
    <citation type="journal article" date="2013" name="Proc. Natl. Acad. Sci. U.S.A.">
        <title>Genome structure and metabolic features in the red seaweed Chondrus crispus shed light on evolution of the Archaeplastida.</title>
        <authorList>
            <person name="Collen J."/>
            <person name="Porcel B."/>
            <person name="Carre W."/>
            <person name="Ball S.G."/>
            <person name="Chaparro C."/>
            <person name="Tonon T."/>
            <person name="Barbeyron T."/>
            <person name="Michel G."/>
            <person name="Noel B."/>
            <person name="Valentin K."/>
            <person name="Elias M."/>
            <person name="Artiguenave F."/>
            <person name="Arun A."/>
            <person name="Aury J.M."/>
            <person name="Barbosa-Neto J.F."/>
            <person name="Bothwell J.H."/>
            <person name="Bouget F.Y."/>
            <person name="Brillet L."/>
            <person name="Cabello-Hurtado F."/>
            <person name="Capella-Gutierrez S."/>
            <person name="Charrier B."/>
            <person name="Cladiere L."/>
            <person name="Cock J.M."/>
            <person name="Coelho S.M."/>
            <person name="Colleoni C."/>
            <person name="Czjzek M."/>
            <person name="Da Silva C."/>
            <person name="Delage L."/>
            <person name="Denoeud F."/>
            <person name="Deschamps P."/>
            <person name="Dittami S.M."/>
            <person name="Gabaldon T."/>
            <person name="Gachon C.M."/>
            <person name="Groisillier A."/>
            <person name="Herve C."/>
            <person name="Jabbari K."/>
            <person name="Katinka M."/>
            <person name="Kloareg B."/>
            <person name="Kowalczyk N."/>
            <person name="Labadie K."/>
            <person name="Leblanc C."/>
            <person name="Lopez P.J."/>
            <person name="McLachlan D.H."/>
            <person name="Meslet-Cladiere L."/>
            <person name="Moustafa A."/>
            <person name="Nehr Z."/>
            <person name="Nyvall Collen P."/>
            <person name="Panaud O."/>
            <person name="Partensky F."/>
            <person name="Poulain J."/>
            <person name="Rensing S.A."/>
            <person name="Rousvoal S."/>
            <person name="Samson G."/>
            <person name="Symeonidi A."/>
            <person name="Weissenbach J."/>
            <person name="Zambounis A."/>
            <person name="Wincker P."/>
            <person name="Boyen C."/>
        </authorList>
    </citation>
    <scope>NUCLEOTIDE SEQUENCE [LARGE SCALE GENOMIC DNA]</scope>
    <source>
        <strain evidence="5">cv. Stackhouse</strain>
    </source>
</reference>
<dbReference type="KEGG" id="ccp:CHC_T00005894001"/>
<feature type="region of interest" description="Disordered" evidence="2">
    <location>
        <begin position="513"/>
        <end position="610"/>
    </location>
</feature>
<dbReference type="EMBL" id="HG001865">
    <property type="protein sequence ID" value="CDF37737.1"/>
    <property type="molecule type" value="Genomic_DNA"/>
</dbReference>
<dbReference type="RefSeq" id="XP_005717608.1">
    <property type="nucleotide sequence ID" value="XM_005717551.1"/>
</dbReference>
<dbReference type="STRING" id="2769.R7QGU0"/>
<dbReference type="GO" id="GO:0000055">
    <property type="term" value="P:ribosomal large subunit export from nucleus"/>
    <property type="evidence" value="ECO:0007669"/>
    <property type="project" value="UniProtKB-UniRule"/>
</dbReference>
<dbReference type="OMA" id="AMYKTYK"/>
<dbReference type="InterPro" id="IPR012977">
    <property type="entry name" value="SDA1_N"/>
</dbReference>
<evidence type="ECO:0000256" key="2">
    <source>
        <dbReference type="SAM" id="MobiDB-lite"/>
    </source>
</evidence>
<evidence type="ECO:0000256" key="1">
    <source>
        <dbReference type="RuleBase" id="RU365057"/>
    </source>
</evidence>
<feature type="region of interest" description="Disordered" evidence="2">
    <location>
        <begin position="628"/>
        <end position="725"/>
    </location>
</feature>
<keyword evidence="1" id="KW-0539">Nucleus</keyword>
<keyword evidence="5" id="KW-1185">Reference proteome</keyword>
<dbReference type="Proteomes" id="UP000012073">
    <property type="component" value="Unassembled WGS sequence"/>
</dbReference>
<dbReference type="Gramene" id="CDF37737">
    <property type="protein sequence ID" value="CDF37737"/>
    <property type="gene ID" value="CHC_T00005894001"/>
</dbReference>
<dbReference type="Pfam" id="PF08158">
    <property type="entry name" value="SDA1_HEAT"/>
    <property type="match status" value="1"/>
</dbReference>
<feature type="compositionally biased region" description="Acidic residues" evidence="2">
    <location>
        <begin position="514"/>
        <end position="526"/>
    </location>
</feature>
<dbReference type="InterPro" id="IPR027312">
    <property type="entry name" value="Sda1"/>
</dbReference>
<feature type="region of interest" description="Disordered" evidence="2">
    <location>
        <begin position="220"/>
        <end position="241"/>
    </location>
</feature>
<dbReference type="InterPro" id="IPR016024">
    <property type="entry name" value="ARM-type_fold"/>
</dbReference>
<evidence type="ECO:0000259" key="3">
    <source>
        <dbReference type="Pfam" id="PF08158"/>
    </source>
</evidence>
<comment type="subcellular location">
    <subcellularLocation>
        <location evidence="1">Nucleus</location>
        <location evidence="1">Nucleolus</location>
    </subcellularLocation>
</comment>
<accession>R7QGU0</accession>
<proteinExistence type="inferred from homology"/>
<dbReference type="OrthoDB" id="3677at2759"/>
<evidence type="ECO:0000313" key="5">
    <source>
        <dbReference type="Proteomes" id="UP000012073"/>
    </source>
</evidence>
<keyword evidence="1" id="KW-0653">Protein transport</keyword>
<dbReference type="SUPFAM" id="SSF48371">
    <property type="entry name" value="ARM repeat"/>
    <property type="match status" value="1"/>
</dbReference>
<protein>
    <recommendedName>
        <fullName evidence="1">Protein SDA1</fullName>
    </recommendedName>
</protein>
<organism evidence="4 5">
    <name type="scientific">Chondrus crispus</name>
    <name type="common">Carrageen Irish moss</name>
    <name type="synonym">Polymorpha crispa</name>
    <dbReference type="NCBI Taxonomy" id="2769"/>
    <lineage>
        <taxon>Eukaryota</taxon>
        <taxon>Rhodophyta</taxon>
        <taxon>Florideophyceae</taxon>
        <taxon>Rhodymeniophycidae</taxon>
        <taxon>Gigartinales</taxon>
        <taxon>Gigartinaceae</taxon>
        <taxon>Chondrus</taxon>
    </lineage>
</organism>
<name>R7QGU0_CHOCR</name>
<dbReference type="GeneID" id="17325325"/>
<dbReference type="GO" id="GO:0005730">
    <property type="term" value="C:nucleolus"/>
    <property type="evidence" value="ECO:0007669"/>
    <property type="project" value="UniProtKB-SubCell"/>
</dbReference>
<comment type="function">
    <text evidence="1">Required for 60S pre-ribosomal subunits export to the cytoplasm.</text>
</comment>
<evidence type="ECO:0000313" key="4">
    <source>
        <dbReference type="EMBL" id="CDF37737.1"/>
    </source>
</evidence>
<sequence length="725" mass="80489">MDVDLMFLQERCRKDPLSYRDDFLTQHRHFTALLTTTSLRPSAPAPRLTEVASFMGAVSHCYEPTKPAVAPSIAALLTQSGPAMHPDTRRSLVKLLALLRARGGADPALVIPLFFRLLVCNDKVLRGMLHGHIVSDIKKLQASGHSCRRPLQTFLFGMVEDKSEVLVKRSLHVLVDLFRKKIWNDAKCVNMIATGCFHPATPVAIIASKFILDSESKSADLDSEDEDDDDRDRSKNSCDGQKASNMWRAYNMTGKKSSKKRKRMERVINRLTRVKSVANNGAVVEHKPGHPAFEAMVLINDPQEFAERLFSDLQNRRRKESFENRLVFINLISRLMGTHELILFNFYPFLQRYLQPAQPEVTRVMAYLTQACHDMVPSDVLHPILRGLADSFVSERSSPPAMAAGINTIRAICARVPLAILDGENEDKPEAEQEAPLLLDLAQYKTYKDKGVMMAARSLIGLYREVHPGLLHKKDRGRAGAEAVQHGASANARAYGELRYATGVDGVELLAQPDSDDELEDSEGEPEEVRGEKDISEEVDNADAGDGDGDGDGDDGGEEDDDDIHKNKSRSDANDDSGTAEAAKLSNDVEDDSQSMGQEGEGRKDAMEVLSNEDFARIRARQATQALGGNALTANTGKAVDPQELQGPIKHERKTLSERLESVIEGREGRDKFGSRKGQNKGGGSTNKKKLKTKSNSMVIHKRRKGSKIGRREKQLSKRKKRDYK</sequence>
<dbReference type="GO" id="GO:0015031">
    <property type="term" value="P:protein transport"/>
    <property type="evidence" value="ECO:0007669"/>
    <property type="project" value="UniProtKB-KW"/>
</dbReference>
<feature type="compositionally biased region" description="Basic and acidic residues" evidence="2">
    <location>
        <begin position="654"/>
        <end position="674"/>
    </location>
</feature>
<feature type="compositionally biased region" description="Acidic residues" evidence="2">
    <location>
        <begin position="537"/>
        <end position="562"/>
    </location>
</feature>
<dbReference type="GO" id="GO:0042273">
    <property type="term" value="P:ribosomal large subunit biogenesis"/>
    <property type="evidence" value="ECO:0007669"/>
    <property type="project" value="UniProtKB-UniRule"/>
</dbReference>
<feature type="compositionally biased region" description="Basic and acidic residues" evidence="2">
    <location>
        <begin position="527"/>
        <end position="536"/>
    </location>
</feature>
<dbReference type="AlphaFoldDB" id="R7QGU0"/>
<feature type="compositionally biased region" description="Basic and acidic residues" evidence="2">
    <location>
        <begin position="563"/>
        <end position="573"/>
    </location>
</feature>
<feature type="compositionally biased region" description="Basic residues" evidence="2">
    <location>
        <begin position="700"/>
        <end position="709"/>
    </location>
</feature>
<dbReference type="PANTHER" id="PTHR12730">
    <property type="entry name" value="HSDA/SDA1-RELATED"/>
    <property type="match status" value="1"/>
</dbReference>
<gene>
    <name evidence="4" type="ORF">CHC_T00005894001</name>
</gene>
<comment type="similarity">
    <text evidence="1">Belongs to the SDA1 family.</text>
</comment>
<keyword evidence="1" id="KW-0690">Ribosome biogenesis</keyword>